<keyword evidence="1" id="KW-1133">Transmembrane helix</keyword>
<evidence type="ECO:0000256" key="1">
    <source>
        <dbReference type="SAM" id="Phobius"/>
    </source>
</evidence>
<dbReference type="AlphaFoldDB" id="V2TJC8"/>
<reference evidence="2 3" key="1">
    <citation type="submission" date="2013-10" db="EMBL/GenBank/DDBJ databases">
        <title>The Genome Sequence of Acinetobacter nectaris CIP 110549.</title>
        <authorList>
            <consortium name="The Broad Institute Genomics Platform"/>
            <consortium name="The Broad Institute Genome Sequencing Center for Infectious Disease"/>
            <person name="Cerqueira G."/>
            <person name="Feldgarden M."/>
            <person name="Courvalin P."/>
            <person name="Grillot-Courvalin C."/>
            <person name="Clermont D."/>
            <person name="Rocha E."/>
            <person name="Yoon E.-J."/>
            <person name="Nemec A."/>
            <person name="Young S.K."/>
            <person name="Zeng Q."/>
            <person name="Gargeya S."/>
            <person name="Fitzgerald M."/>
            <person name="Abouelleil A."/>
            <person name="Alvarado L."/>
            <person name="Berlin A.M."/>
            <person name="Chapman S.B."/>
            <person name="Gainer-Dewar J."/>
            <person name="Goldberg J."/>
            <person name="Gnerre S."/>
            <person name="Griggs A."/>
            <person name="Gujja S."/>
            <person name="Hansen M."/>
            <person name="Howarth C."/>
            <person name="Imamovic A."/>
            <person name="Ireland A."/>
            <person name="Larimer J."/>
            <person name="McCowan C."/>
            <person name="Murphy C."/>
            <person name="Pearson M."/>
            <person name="Poon T.W."/>
            <person name="Priest M."/>
            <person name="Roberts A."/>
            <person name="Saif S."/>
            <person name="Shea T."/>
            <person name="Sykes S."/>
            <person name="Wortman J."/>
            <person name="Nusbaum C."/>
            <person name="Birren B."/>
        </authorList>
    </citation>
    <scope>NUCLEOTIDE SEQUENCE [LARGE SCALE GENOMIC DNA]</scope>
    <source>
        <strain evidence="2 3">CIP 110549</strain>
    </source>
</reference>
<evidence type="ECO:0000313" key="2">
    <source>
        <dbReference type="EMBL" id="ESK37831.1"/>
    </source>
</evidence>
<evidence type="ECO:0000313" key="3">
    <source>
        <dbReference type="Proteomes" id="UP000023785"/>
    </source>
</evidence>
<organism evidence="2 3">
    <name type="scientific">Acinetobacter nectaris CIP 110549</name>
    <dbReference type="NCBI Taxonomy" id="1392540"/>
    <lineage>
        <taxon>Bacteria</taxon>
        <taxon>Pseudomonadati</taxon>
        <taxon>Pseudomonadota</taxon>
        <taxon>Gammaproteobacteria</taxon>
        <taxon>Moraxellales</taxon>
        <taxon>Moraxellaceae</taxon>
        <taxon>Acinetobacter</taxon>
    </lineage>
</organism>
<dbReference type="STRING" id="1392540.P256_02267"/>
<keyword evidence="3" id="KW-1185">Reference proteome</keyword>
<accession>V2TJC8</accession>
<dbReference type="RefSeq" id="WP_023273877.1">
    <property type="nucleotide sequence ID" value="NZ_KI530735.1"/>
</dbReference>
<keyword evidence="1" id="KW-0472">Membrane</keyword>
<protein>
    <submittedName>
        <fullName evidence="2">Uncharacterized protein</fullName>
    </submittedName>
</protein>
<name>V2TJC8_9GAMM</name>
<dbReference type="HOGENOM" id="CLU_209505_0_0_6"/>
<dbReference type="EMBL" id="AYER01000009">
    <property type="protein sequence ID" value="ESK37831.1"/>
    <property type="molecule type" value="Genomic_DNA"/>
</dbReference>
<dbReference type="Proteomes" id="UP000023785">
    <property type="component" value="Unassembled WGS sequence"/>
</dbReference>
<proteinExistence type="predicted"/>
<dbReference type="PATRIC" id="fig|1392540.3.peg.2188"/>
<feature type="transmembrane region" description="Helical" evidence="1">
    <location>
        <begin position="21"/>
        <end position="42"/>
    </location>
</feature>
<gene>
    <name evidence="2" type="ORF">P256_02267</name>
</gene>
<comment type="caution">
    <text evidence="2">The sequence shown here is derived from an EMBL/GenBank/DDBJ whole genome shotgun (WGS) entry which is preliminary data.</text>
</comment>
<keyword evidence="1" id="KW-0812">Transmembrane</keyword>
<sequence>MKTAPEQINTLVQHHHAQPKIKIDTGAICFFFLGIFMIAFLLHSIY</sequence>